<dbReference type="EMBL" id="BLLK01000047">
    <property type="protein sequence ID" value="GFH54745.1"/>
    <property type="molecule type" value="Genomic_DNA"/>
</dbReference>
<feature type="domain" description="Aspartyl/asparaginy/proline hydroxylase" evidence="4">
    <location>
        <begin position="410"/>
        <end position="585"/>
    </location>
</feature>
<evidence type="ECO:0000256" key="1">
    <source>
        <dbReference type="ARBA" id="ARBA00007730"/>
    </source>
</evidence>
<dbReference type="AlphaFoldDB" id="A0AAD3D1E8"/>
<keyword evidence="3" id="KW-0560">Oxidoreductase</keyword>
<dbReference type="Gene3D" id="2.60.120.330">
    <property type="entry name" value="B-lactam Antibiotic, Isopenicillin N Synthase, Chain"/>
    <property type="match status" value="1"/>
</dbReference>
<organism evidence="5 6">
    <name type="scientific">Chaetoceros tenuissimus</name>
    <dbReference type="NCBI Taxonomy" id="426638"/>
    <lineage>
        <taxon>Eukaryota</taxon>
        <taxon>Sar</taxon>
        <taxon>Stramenopiles</taxon>
        <taxon>Ochrophyta</taxon>
        <taxon>Bacillariophyta</taxon>
        <taxon>Coscinodiscophyceae</taxon>
        <taxon>Chaetocerotophycidae</taxon>
        <taxon>Chaetocerotales</taxon>
        <taxon>Chaetocerotaceae</taxon>
        <taxon>Chaetoceros</taxon>
    </lineage>
</organism>
<dbReference type="PANTHER" id="PTHR46332:SF5">
    <property type="entry name" value="ASPARTATE BETA-HYDROXYLASE DOMAIN CONTAINING 2"/>
    <property type="match status" value="1"/>
</dbReference>
<name>A0AAD3D1E8_9STRA</name>
<keyword evidence="2" id="KW-0223">Dioxygenase</keyword>
<comment type="similarity">
    <text evidence="1">Belongs to the aspartyl/asparaginyl beta-hydroxylase family.</text>
</comment>
<accession>A0AAD3D1E8</accession>
<dbReference type="SUPFAM" id="SSF51197">
    <property type="entry name" value="Clavaminate synthase-like"/>
    <property type="match status" value="1"/>
</dbReference>
<evidence type="ECO:0000256" key="3">
    <source>
        <dbReference type="ARBA" id="ARBA00023002"/>
    </source>
</evidence>
<dbReference type="InterPro" id="IPR051821">
    <property type="entry name" value="Asp/Asn_beta-hydroxylase"/>
</dbReference>
<protein>
    <recommendedName>
        <fullName evidence="4">Aspartyl/asparaginy/proline hydroxylase domain-containing protein</fullName>
    </recommendedName>
</protein>
<dbReference type="GO" id="GO:0051213">
    <property type="term" value="F:dioxygenase activity"/>
    <property type="evidence" value="ECO:0007669"/>
    <property type="project" value="UniProtKB-KW"/>
</dbReference>
<dbReference type="InterPro" id="IPR007803">
    <property type="entry name" value="Asp/Arg/Pro-Hydrxlase"/>
</dbReference>
<reference evidence="5 6" key="1">
    <citation type="journal article" date="2021" name="Sci. Rep.">
        <title>The genome of the diatom Chaetoceros tenuissimus carries an ancient integrated fragment of an extant virus.</title>
        <authorList>
            <person name="Hongo Y."/>
            <person name="Kimura K."/>
            <person name="Takaki Y."/>
            <person name="Yoshida Y."/>
            <person name="Baba S."/>
            <person name="Kobayashi G."/>
            <person name="Nagasaki K."/>
            <person name="Hano T."/>
            <person name="Tomaru Y."/>
        </authorList>
    </citation>
    <scope>NUCLEOTIDE SEQUENCE [LARGE SCALE GENOMIC DNA]</scope>
    <source>
        <strain evidence="5 6">NIES-3715</strain>
    </source>
</reference>
<evidence type="ECO:0000313" key="5">
    <source>
        <dbReference type="EMBL" id="GFH54745.1"/>
    </source>
</evidence>
<sequence length="611" mass="69444">MLKLDLGDANSKSESSNKQLITKLHDFSCQIEANLDWKHGRVTPDGKPIPPIDLKFSEDAGLLQCQVPISNEEDRKYTMFGIYESQSLFSSRERDVLSEGLVPDTELKVSVEVYKAPSDFDTDKGCHCIHPNFDWTRKHGKSEVPIKEAESLPFDARIKVVDLTTLQHNRRESCKPDDDEYMMLDSPASICHLLRSTLKCGDESQPSKYGCHCASPWRNNCRNCETKEEGASSYEYTVECDDVDQVVVLVLCNQINERNTLSVYHNSNSKSSKHWDELEKKEIQEFIKFRTNDAAPNYYLYSVSELKSFFSVNGGKHPGEPISTKGYTMLIYRHIPKRPQFQTALIKADEKKDAFKGCLWEQCRVRKSVDGQNEGEGIANGDEVSNRMVISPYQEVDDLYGDLLQSFQSEENIKIMTKEARRIPQWTAWPEKNHYQSDYDDSDEKNTMYPASWTVFPLCHTFPATDVSKRQFIPLTCGFVPKTTELLKSLGPYLRTALFSRLEPRTTLGAHTGWSDLANHVLRIHIPLIIPSKNGQEGLCGTWVDGCVESHADGRIICFDDSKTHRAFNYSDDDRIVLIIDLARPEEAFPIGTATGGHTDELDKFIKQFAA</sequence>
<dbReference type="Proteomes" id="UP001054902">
    <property type="component" value="Unassembled WGS sequence"/>
</dbReference>
<evidence type="ECO:0000256" key="2">
    <source>
        <dbReference type="ARBA" id="ARBA00022964"/>
    </source>
</evidence>
<proteinExistence type="inferred from homology"/>
<dbReference type="InterPro" id="IPR027443">
    <property type="entry name" value="IPNS-like_sf"/>
</dbReference>
<evidence type="ECO:0000259" key="4">
    <source>
        <dbReference type="Pfam" id="PF05118"/>
    </source>
</evidence>
<keyword evidence="6" id="KW-1185">Reference proteome</keyword>
<dbReference type="GO" id="GO:0016020">
    <property type="term" value="C:membrane"/>
    <property type="evidence" value="ECO:0007669"/>
    <property type="project" value="TreeGrafter"/>
</dbReference>
<dbReference type="PANTHER" id="PTHR46332">
    <property type="entry name" value="ASPARTATE BETA-HYDROXYLASE DOMAIN-CONTAINING PROTEIN 2"/>
    <property type="match status" value="1"/>
</dbReference>
<comment type="caution">
    <text evidence="5">The sequence shown here is derived from an EMBL/GenBank/DDBJ whole genome shotgun (WGS) entry which is preliminary data.</text>
</comment>
<gene>
    <name evidence="5" type="ORF">CTEN210_11221</name>
</gene>
<dbReference type="Pfam" id="PF05118">
    <property type="entry name" value="Asp_Arg_Hydrox"/>
    <property type="match status" value="1"/>
</dbReference>
<evidence type="ECO:0000313" key="6">
    <source>
        <dbReference type="Proteomes" id="UP001054902"/>
    </source>
</evidence>